<evidence type="ECO:0000313" key="1">
    <source>
        <dbReference type="EMBL" id="EHB08661.1"/>
    </source>
</evidence>
<dbReference type="EMBL" id="JH170314">
    <property type="protein sequence ID" value="EHB08661.1"/>
    <property type="molecule type" value="Genomic_DNA"/>
</dbReference>
<dbReference type="AlphaFoldDB" id="G5BHA0"/>
<dbReference type="InParanoid" id="G5BHA0"/>
<feature type="non-terminal residue" evidence="1">
    <location>
        <position position="1"/>
    </location>
</feature>
<name>G5BHA0_HETGA</name>
<evidence type="ECO:0000313" key="2">
    <source>
        <dbReference type="Proteomes" id="UP000006813"/>
    </source>
</evidence>
<gene>
    <name evidence="1" type="ORF">GW7_16804</name>
</gene>
<organism evidence="1 2">
    <name type="scientific">Heterocephalus glaber</name>
    <name type="common">Naked mole rat</name>
    <dbReference type="NCBI Taxonomy" id="10181"/>
    <lineage>
        <taxon>Eukaryota</taxon>
        <taxon>Metazoa</taxon>
        <taxon>Chordata</taxon>
        <taxon>Craniata</taxon>
        <taxon>Vertebrata</taxon>
        <taxon>Euteleostomi</taxon>
        <taxon>Mammalia</taxon>
        <taxon>Eutheria</taxon>
        <taxon>Euarchontoglires</taxon>
        <taxon>Glires</taxon>
        <taxon>Rodentia</taxon>
        <taxon>Hystricomorpha</taxon>
        <taxon>Bathyergidae</taxon>
        <taxon>Heterocephalus</taxon>
    </lineage>
</organism>
<feature type="non-terminal residue" evidence="1">
    <location>
        <position position="75"/>
    </location>
</feature>
<accession>G5BHA0</accession>
<dbReference type="Proteomes" id="UP000006813">
    <property type="component" value="Unassembled WGS sequence"/>
</dbReference>
<proteinExistence type="predicted"/>
<reference evidence="1 2" key="1">
    <citation type="journal article" date="2011" name="Nature">
        <title>Genome sequencing reveals insights into physiology and longevity of the naked mole rat.</title>
        <authorList>
            <person name="Kim E.B."/>
            <person name="Fang X."/>
            <person name="Fushan A.A."/>
            <person name="Huang Z."/>
            <person name="Lobanov A.V."/>
            <person name="Han L."/>
            <person name="Marino S.M."/>
            <person name="Sun X."/>
            <person name="Turanov A.A."/>
            <person name="Yang P."/>
            <person name="Yim S.H."/>
            <person name="Zhao X."/>
            <person name="Kasaikina M.V."/>
            <person name="Stoletzki N."/>
            <person name="Peng C."/>
            <person name="Polak P."/>
            <person name="Xiong Z."/>
            <person name="Kiezun A."/>
            <person name="Zhu Y."/>
            <person name="Chen Y."/>
            <person name="Kryukov G.V."/>
            <person name="Zhang Q."/>
            <person name="Peshkin L."/>
            <person name="Yang L."/>
            <person name="Bronson R.T."/>
            <person name="Buffenstein R."/>
            <person name="Wang B."/>
            <person name="Han C."/>
            <person name="Li Q."/>
            <person name="Chen L."/>
            <person name="Zhao W."/>
            <person name="Sunyaev S.R."/>
            <person name="Park T.J."/>
            <person name="Zhang G."/>
            <person name="Wang J."/>
            <person name="Gladyshev V.N."/>
        </authorList>
    </citation>
    <scope>NUCLEOTIDE SEQUENCE [LARGE SCALE GENOMIC DNA]</scope>
</reference>
<protein>
    <submittedName>
        <fullName evidence="1">Uncharacterized protein</fullName>
    </submittedName>
</protein>
<sequence length="75" mass="8411">SHKVYKLPGLSSSCLSLPDRWDYRGALPRPACPVGLKESRSRCVVQAGLEFEAMLLPQLPECWDYKRAPAHLAML</sequence>